<evidence type="ECO:0000313" key="1">
    <source>
        <dbReference type="EMBL" id="OZI83395.1"/>
    </source>
</evidence>
<reference evidence="2" key="1">
    <citation type="journal article" date="2016" name="Sci. Rep.">
        <title>Genome analysis of the kiwifruit canker pathogen Pseudomonas syringae pv. actinidiae biovar 5.</title>
        <authorList>
            <person name="Fujikawa T."/>
            <person name="Sawada H."/>
        </authorList>
    </citation>
    <scope>NUCLEOTIDE SEQUENCE [LARGE SCALE GENOMIC DNA]</scope>
    <source>
        <strain evidence="2">MAFF 212061</strain>
    </source>
</reference>
<evidence type="ECO:0000313" key="2">
    <source>
        <dbReference type="Proteomes" id="UP000217163"/>
    </source>
</evidence>
<dbReference type="GO" id="GO:0043565">
    <property type="term" value="F:sequence-specific DNA binding"/>
    <property type="evidence" value="ECO:0007669"/>
    <property type="project" value="InterPro"/>
</dbReference>
<protein>
    <submittedName>
        <fullName evidence="1">Transposase</fullName>
    </submittedName>
</protein>
<dbReference type="InterPro" id="IPR002514">
    <property type="entry name" value="Transposase_8"/>
</dbReference>
<dbReference type="SUPFAM" id="SSF48295">
    <property type="entry name" value="TrpR-like"/>
    <property type="match status" value="1"/>
</dbReference>
<dbReference type="InterPro" id="IPR010921">
    <property type="entry name" value="Trp_repressor/repl_initiator"/>
</dbReference>
<name>A0A261WB46_9PSED</name>
<dbReference type="Pfam" id="PF01527">
    <property type="entry name" value="HTH_Tnp_1"/>
    <property type="match status" value="1"/>
</dbReference>
<comment type="caution">
    <text evidence="1">The sequence shown here is derived from an EMBL/GenBank/DDBJ whole genome shotgun (WGS) entry which is preliminary data.</text>
</comment>
<dbReference type="AlphaFoldDB" id="A0A261WB46"/>
<dbReference type="EMBL" id="NKQU01000636">
    <property type="protein sequence ID" value="OZI83395.1"/>
    <property type="molecule type" value="Genomic_DNA"/>
</dbReference>
<dbReference type="GO" id="GO:0006313">
    <property type="term" value="P:DNA transposition"/>
    <property type="evidence" value="ECO:0007669"/>
    <property type="project" value="InterPro"/>
</dbReference>
<organism evidence="1 2">
    <name type="scientific">Pseudomonas avellanae</name>
    <dbReference type="NCBI Taxonomy" id="46257"/>
    <lineage>
        <taxon>Bacteria</taxon>
        <taxon>Pseudomonadati</taxon>
        <taxon>Pseudomonadota</taxon>
        <taxon>Gammaproteobacteria</taxon>
        <taxon>Pseudomonadales</taxon>
        <taxon>Pseudomonadaceae</taxon>
        <taxon>Pseudomonas</taxon>
    </lineage>
</organism>
<gene>
    <name evidence="1" type="ORF">CFN58_31725</name>
</gene>
<dbReference type="GO" id="GO:0004803">
    <property type="term" value="F:transposase activity"/>
    <property type="evidence" value="ECO:0007669"/>
    <property type="project" value="InterPro"/>
</dbReference>
<dbReference type="Proteomes" id="UP000217163">
    <property type="component" value="Unassembled WGS sequence"/>
</dbReference>
<sequence>MDIIALIIRIAMRQRTSYPKPFKAQIVQECLQPGMSMASVALRHGINANLVRKWIPLYRDCEAATLPAFVPIKLPSPPQADLQMSVSIDVPFGHQNLIVKWPLADPDGCARFIRGLTQ</sequence>
<accession>A0A261WB46</accession>
<dbReference type="NCBIfam" id="NF047595">
    <property type="entry name" value="IS66_ISRel24_TnpA"/>
    <property type="match status" value="1"/>
</dbReference>
<proteinExistence type="predicted"/>